<proteinExistence type="predicted"/>
<reference evidence="1 2" key="1">
    <citation type="submission" date="2020-08" db="EMBL/GenBank/DDBJ databases">
        <title>Genomic Encyclopedia of Type Strains, Phase IV (KMG-IV): sequencing the most valuable type-strain genomes for metagenomic binning, comparative biology and taxonomic classification.</title>
        <authorList>
            <person name="Goeker M."/>
        </authorList>
    </citation>
    <scope>NUCLEOTIDE SEQUENCE [LARGE SCALE GENOMIC DNA]</scope>
    <source>
        <strain evidence="1 2">DSM 26736</strain>
    </source>
</reference>
<protein>
    <submittedName>
        <fullName evidence="1">Uncharacterized protein</fullName>
    </submittedName>
</protein>
<dbReference type="Proteomes" id="UP000527143">
    <property type="component" value="Unassembled WGS sequence"/>
</dbReference>
<dbReference type="Pfam" id="PF19265">
    <property type="entry name" value="DUF5908"/>
    <property type="match status" value="1"/>
</dbReference>
<sequence>MPLEIREIVLQMKVDDDDPPGPTAPAERSAIDLLACCEEKEGKADTALIDQCVRAVLAELDRRRAH</sequence>
<evidence type="ECO:0000313" key="1">
    <source>
        <dbReference type="EMBL" id="MBB5710808.1"/>
    </source>
</evidence>
<dbReference type="RefSeq" id="WP_184087003.1">
    <property type="nucleotide sequence ID" value="NZ_JACIJF010000004.1"/>
</dbReference>
<dbReference type="InterPro" id="IPR045459">
    <property type="entry name" value="DUF5908"/>
</dbReference>
<dbReference type="EMBL" id="JACIJF010000004">
    <property type="protein sequence ID" value="MBB5710808.1"/>
    <property type="molecule type" value="Genomic_DNA"/>
</dbReference>
<name>A0A840YIT1_9SPHN</name>
<dbReference type="AlphaFoldDB" id="A0A840YIT1"/>
<evidence type="ECO:0000313" key="2">
    <source>
        <dbReference type="Proteomes" id="UP000527143"/>
    </source>
</evidence>
<organism evidence="1 2">
    <name type="scientific">Sphingomonas xinjiangensis</name>
    <dbReference type="NCBI Taxonomy" id="643568"/>
    <lineage>
        <taxon>Bacteria</taxon>
        <taxon>Pseudomonadati</taxon>
        <taxon>Pseudomonadota</taxon>
        <taxon>Alphaproteobacteria</taxon>
        <taxon>Sphingomonadales</taxon>
        <taxon>Sphingomonadaceae</taxon>
        <taxon>Sphingomonas</taxon>
    </lineage>
</organism>
<comment type="caution">
    <text evidence="1">The sequence shown here is derived from an EMBL/GenBank/DDBJ whole genome shotgun (WGS) entry which is preliminary data.</text>
</comment>
<gene>
    <name evidence="1" type="ORF">FHT02_002039</name>
</gene>
<accession>A0A840YIT1</accession>
<keyword evidence="2" id="KW-1185">Reference proteome</keyword>